<dbReference type="InterPro" id="IPR055294">
    <property type="entry name" value="FBL60-like"/>
</dbReference>
<dbReference type="AlphaFoldDB" id="V4MBG0"/>
<protein>
    <recommendedName>
        <fullName evidence="1">F-box domain-containing protein</fullName>
    </recommendedName>
</protein>
<dbReference type="OMA" id="FTIGCEN"/>
<dbReference type="SMART" id="SM00256">
    <property type="entry name" value="FBOX"/>
    <property type="match status" value="1"/>
</dbReference>
<keyword evidence="3" id="KW-1185">Reference proteome</keyword>
<evidence type="ECO:0000259" key="1">
    <source>
        <dbReference type="PROSITE" id="PS50181"/>
    </source>
</evidence>
<name>V4MBG0_EUTSA</name>
<dbReference type="SUPFAM" id="SSF81383">
    <property type="entry name" value="F-box domain"/>
    <property type="match status" value="1"/>
</dbReference>
<feature type="domain" description="F-box" evidence="1">
    <location>
        <begin position="1"/>
        <end position="38"/>
    </location>
</feature>
<dbReference type="Gene3D" id="1.20.1280.50">
    <property type="match status" value="1"/>
</dbReference>
<dbReference type="PANTHER" id="PTHR31293">
    <property type="entry name" value="RNI-LIKE SUPERFAMILY PROTEIN"/>
    <property type="match status" value="1"/>
</dbReference>
<dbReference type="STRING" id="72664.V4MBG0"/>
<proteinExistence type="predicted"/>
<dbReference type="InterPro" id="IPR053781">
    <property type="entry name" value="F-box_AtFBL13-like"/>
</dbReference>
<dbReference type="eggNOG" id="ENOG502RYTW">
    <property type="taxonomic scope" value="Eukaryota"/>
</dbReference>
<evidence type="ECO:0000313" key="2">
    <source>
        <dbReference type="EMBL" id="ESQ49803.1"/>
    </source>
</evidence>
<dbReference type="EMBL" id="KI517408">
    <property type="protein sequence ID" value="ESQ49803.1"/>
    <property type="molecule type" value="Genomic_DNA"/>
</dbReference>
<dbReference type="InterPro" id="IPR036047">
    <property type="entry name" value="F-box-like_dom_sf"/>
</dbReference>
<accession>V4MBG0</accession>
<dbReference type="InterPro" id="IPR001810">
    <property type="entry name" value="F-box_dom"/>
</dbReference>
<gene>
    <name evidence="2" type="ORF">EUTSA_v10022023mg</name>
</gene>
<dbReference type="Pfam" id="PF00646">
    <property type="entry name" value="F-box"/>
    <property type="match status" value="1"/>
</dbReference>
<reference evidence="2 3" key="1">
    <citation type="journal article" date="2013" name="Front. Plant Sci.">
        <title>The Reference Genome of the Halophytic Plant Eutrema salsugineum.</title>
        <authorList>
            <person name="Yang R."/>
            <person name="Jarvis D.E."/>
            <person name="Chen H."/>
            <person name="Beilstein M.A."/>
            <person name="Grimwood J."/>
            <person name="Jenkins J."/>
            <person name="Shu S."/>
            <person name="Prochnik S."/>
            <person name="Xin M."/>
            <person name="Ma C."/>
            <person name="Schmutz J."/>
            <person name="Wing R.A."/>
            <person name="Mitchell-Olds T."/>
            <person name="Schumaker K.S."/>
            <person name="Wang X."/>
        </authorList>
    </citation>
    <scope>NUCLEOTIDE SEQUENCE [LARGE SCALE GENOMIC DNA]</scope>
</reference>
<dbReference type="CDD" id="cd22160">
    <property type="entry name" value="F-box_AtFBL13-like"/>
    <property type="match status" value="1"/>
</dbReference>
<organism evidence="2 3">
    <name type="scientific">Eutrema salsugineum</name>
    <name type="common">Saltwater cress</name>
    <name type="synonym">Sisymbrium salsugineum</name>
    <dbReference type="NCBI Taxonomy" id="72664"/>
    <lineage>
        <taxon>Eukaryota</taxon>
        <taxon>Viridiplantae</taxon>
        <taxon>Streptophyta</taxon>
        <taxon>Embryophyta</taxon>
        <taxon>Tracheophyta</taxon>
        <taxon>Spermatophyta</taxon>
        <taxon>Magnoliopsida</taxon>
        <taxon>eudicotyledons</taxon>
        <taxon>Gunneridae</taxon>
        <taxon>Pentapetalae</taxon>
        <taxon>rosids</taxon>
        <taxon>malvids</taxon>
        <taxon>Brassicales</taxon>
        <taxon>Brassicaceae</taxon>
        <taxon>Eutremeae</taxon>
        <taxon>Eutrema</taxon>
    </lineage>
</organism>
<dbReference type="Gramene" id="ESQ49803">
    <property type="protein sequence ID" value="ESQ49803"/>
    <property type="gene ID" value="EUTSA_v10022023mg"/>
</dbReference>
<dbReference type="PROSITE" id="PS50181">
    <property type="entry name" value="FBOX"/>
    <property type="match status" value="1"/>
</dbReference>
<dbReference type="PANTHER" id="PTHR31293:SF24">
    <property type="entry name" value="BNAANNG15180D PROTEIN"/>
    <property type="match status" value="1"/>
</dbReference>
<dbReference type="Proteomes" id="UP000030689">
    <property type="component" value="Unassembled WGS sequence"/>
</dbReference>
<dbReference type="KEGG" id="eus:EUTSA_v10022023mg"/>
<evidence type="ECO:0000313" key="3">
    <source>
        <dbReference type="Proteomes" id="UP000030689"/>
    </source>
</evidence>
<sequence>MDPLSSLPDEILTHILSLLTTKEAASTSILSKRWRNLVAFVPNLDIDDSVFLHPEDGKRERDGVLESFMDFVDRVLDLQGDSPITKFSLKCREGVDSDRVDSWIVKALQRGVSELDLSIDFPYYYYYTLPSELFVSSTLVKLKVTSVYDDFFDDKIEDLLLCFPVLEDLQIANMERANLDVTVSSATLRKLVLSVFGSRSYRNPKSICFDTPNLLSFTYLEMIEEYNNSYSCNVRKKTRNLTCVQLCWQSNPTIL</sequence>